<protein>
    <submittedName>
        <fullName evidence="1">RNA polymerase sigma-70 factor (ECF subfamily)</fullName>
    </submittedName>
</protein>
<evidence type="ECO:0000313" key="1">
    <source>
        <dbReference type="EMBL" id="MDR6784421.1"/>
    </source>
</evidence>
<sequence length="192" mass="22569">MTDYSKLTDLELATLLNESDELAYTEIYNRYKGVLYLHAYSRLKNVEEVNDMIQELFAKLWDKRKTLILKTNLSNYLYTAVRNRVIDFIAHKKIESDYISGFQQFINQGEAVTDHLLREKELSRIIEDEIQSLPSKMRQVFELSRKQNHSHREIAYALTLSEKTVKKHVNNALKILRVKLGSLIVLMLILLH</sequence>
<reference evidence="1" key="1">
    <citation type="submission" date="2023-07" db="EMBL/GenBank/DDBJ databases">
        <title>Sorghum-associated microbial communities from plants grown in Nebraska, USA.</title>
        <authorList>
            <person name="Schachtman D."/>
        </authorList>
    </citation>
    <scope>NUCLEOTIDE SEQUENCE</scope>
    <source>
        <strain evidence="1">2697</strain>
    </source>
</reference>
<accession>A0ACC6KYX2</accession>
<evidence type="ECO:0000313" key="2">
    <source>
        <dbReference type="Proteomes" id="UP001246858"/>
    </source>
</evidence>
<organism evidence="1 2">
    <name type="scientific">Pedobacter africanus</name>
    <dbReference type="NCBI Taxonomy" id="151894"/>
    <lineage>
        <taxon>Bacteria</taxon>
        <taxon>Pseudomonadati</taxon>
        <taxon>Bacteroidota</taxon>
        <taxon>Sphingobacteriia</taxon>
        <taxon>Sphingobacteriales</taxon>
        <taxon>Sphingobacteriaceae</taxon>
        <taxon>Pedobacter</taxon>
    </lineage>
</organism>
<dbReference type="EMBL" id="JAVDTF010000002">
    <property type="protein sequence ID" value="MDR6784421.1"/>
    <property type="molecule type" value="Genomic_DNA"/>
</dbReference>
<gene>
    <name evidence="1" type="ORF">J2X78_002986</name>
</gene>
<dbReference type="Proteomes" id="UP001246858">
    <property type="component" value="Unassembled WGS sequence"/>
</dbReference>
<keyword evidence="2" id="KW-1185">Reference proteome</keyword>
<name>A0ACC6KYX2_9SPHI</name>
<comment type="caution">
    <text evidence="1">The sequence shown here is derived from an EMBL/GenBank/DDBJ whole genome shotgun (WGS) entry which is preliminary data.</text>
</comment>
<proteinExistence type="predicted"/>